<gene>
    <name evidence="1" type="ORF">L2672_10060</name>
</gene>
<dbReference type="Gene3D" id="3.60.90.10">
    <property type="entry name" value="S-adenosylmethionine decarboxylase"/>
    <property type="match status" value="1"/>
</dbReference>
<proteinExistence type="predicted"/>
<sequence>MFFEGSEKKAEIIIDPSFGSLLELPVSFWENIVGLAKADILSSIDNEHCTAYLLSESSLFVWQHKVVILTCGLSTLIDSICALIDTVGSPNILGVTYQRKNEYLAHLQNSTFEQDIQVLRQKVPGSACRIGHLDTHHHYIFTSHSSVALPYQDNRYELLMYHISGPIAQYLTTADQSIEKIAQLLQLDKLFNGFQLDAHLFNPCGYSVNGIKGDEYFTIHITPQEKSSYVSIETNVDLHLQPINITAKLLALLQPQSWDIKAFNSDIQTGEIPENICLGHCFYSLKQGYNIQFSHYQQICSEVLTPEFM</sequence>
<dbReference type="PANTHER" id="PTHR11570:SF0">
    <property type="entry name" value="S-ADENOSYLMETHIONINE DECARBOXYLASE PROENZYME"/>
    <property type="match status" value="1"/>
</dbReference>
<comment type="caution">
    <text evidence="1">The sequence shown here is derived from an EMBL/GenBank/DDBJ whole genome shotgun (WGS) entry which is preliminary data.</text>
</comment>
<reference evidence="1" key="1">
    <citation type="submission" date="2022-01" db="EMBL/GenBank/DDBJ databases">
        <title>Whole genome-based taxonomy of the Shewanellaceae.</title>
        <authorList>
            <person name="Martin-Rodriguez A.J."/>
        </authorList>
    </citation>
    <scope>NUCLEOTIDE SEQUENCE</scope>
    <source>
        <strain evidence="1">DSM 16422</strain>
    </source>
</reference>
<dbReference type="GO" id="GO:0004014">
    <property type="term" value="F:adenosylmethionine decarboxylase activity"/>
    <property type="evidence" value="ECO:0007669"/>
    <property type="project" value="InterPro"/>
</dbReference>
<dbReference type="PROSITE" id="PS01336">
    <property type="entry name" value="ADOMETDC"/>
    <property type="match status" value="1"/>
</dbReference>
<dbReference type="PANTHER" id="PTHR11570">
    <property type="entry name" value="S-ADENOSYLMETHIONINE DECARBOXYLASE"/>
    <property type="match status" value="1"/>
</dbReference>
<dbReference type="Pfam" id="PF01536">
    <property type="entry name" value="SAM_decarbox"/>
    <property type="match status" value="1"/>
</dbReference>
<dbReference type="InterPro" id="IPR018166">
    <property type="entry name" value="S-AdoMet_deCO2ase_CS"/>
</dbReference>
<dbReference type="InterPro" id="IPR016067">
    <property type="entry name" value="S-AdoMet_deCO2ase_core"/>
</dbReference>
<evidence type="ECO:0000313" key="1">
    <source>
        <dbReference type="EMBL" id="MCL1143038.1"/>
    </source>
</evidence>
<protein>
    <submittedName>
        <fullName evidence="1">S-adenosylmethionine decarboxylase proenzyme</fullName>
    </submittedName>
</protein>
<keyword evidence="2" id="KW-1185">Reference proteome</keyword>
<dbReference type="EMBL" id="JAKIKP010000006">
    <property type="protein sequence ID" value="MCL1143038.1"/>
    <property type="molecule type" value="Genomic_DNA"/>
</dbReference>
<accession>A0A9X1ZS14</accession>
<dbReference type="RefSeq" id="WP_248995721.1">
    <property type="nucleotide sequence ID" value="NZ_JAKIKP010000006.1"/>
</dbReference>
<evidence type="ECO:0000313" key="2">
    <source>
        <dbReference type="Proteomes" id="UP001139333"/>
    </source>
</evidence>
<dbReference type="Proteomes" id="UP001139333">
    <property type="component" value="Unassembled WGS sequence"/>
</dbReference>
<dbReference type="GO" id="GO:0008295">
    <property type="term" value="P:spermidine biosynthetic process"/>
    <property type="evidence" value="ECO:0007669"/>
    <property type="project" value="InterPro"/>
</dbReference>
<dbReference type="SUPFAM" id="SSF56276">
    <property type="entry name" value="S-adenosylmethionine decarboxylase"/>
    <property type="match status" value="1"/>
</dbReference>
<dbReference type="AlphaFoldDB" id="A0A9X1ZS14"/>
<dbReference type="InterPro" id="IPR048283">
    <property type="entry name" value="AdoMetDC-like"/>
</dbReference>
<organism evidence="1 2">
    <name type="scientific">Shewanella gaetbuli</name>
    <dbReference type="NCBI Taxonomy" id="220752"/>
    <lineage>
        <taxon>Bacteria</taxon>
        <taxon>Pseudomonadati</taxon>
        <taxon>Pseudomonadota</taxon>
        <taxon>Gammaproteobacteria</taxon>
        <taxon>Alteromonadales</taxon>
        <taxon>Shewanellaceae</taxon>
        <taxon>Shewanella</taxon>
    </lineage>
</organism>
<name>A0A9X1ZS14_9GAMM</name>